<dbReference type="GO" id="GO:0043171">
    <property type="term" value="P:peptide catabolic process"/>
    <property type="evidence" value="ECO:0007669"/>
    <property type="project" value="TreeGrafter"/>
</dbReference>
<dbReference type="InterPro" id="IPR011249">
    <property type="entry name" value="Metalloenz_LuxS/M16"/>
</dbReference>
<evidence type="ECO:0000256" key="4">
    <source>
        <dbReference type="ARBA" id="ARBA00022801"/>
    </source>
</evidence>
<dbReference type="InterPro" id="IPR032632">
    <property type="entry name" value="Peptidase_M16_M"/>
</dbReference>
<sequence length="1091" mass="123942">MSSYYLPLSLETSANRRLVLENGINVLLVSDPTLDSVGCGFSVAVGHHSNPPDSYGLAHFCEHMVCVSSKEFKETDLCKKLVYKSGGRWNAVTVGEKTSFFFEVPVVKMQGSSETVFEQLLKVFPSCFRSPAFDYTYAKREMVAVDNEHTKNRCVVGKIAHHGLKLLANPNHPFHQFSTGNFDTLSSGRKSNVKDELVQFFNQNYHAWKSALVLKGPQSLNVLQKLAVANFSDCLSVKPKETTNVLKTSWDHVYQSKVFTDFGKMAVIESQGTSPILRVYFPFEIADKDSLVFAQAWCYIMGSENQVSFNAQLFDAGLVKTSVSSAPIITFKDRVLQLEFNLTPMGAREYGKILDYLIKYTEFVFSSDPKRVKRMAKLLSQFNSIELYNFIHHDPDVSISAQCRILSQRLLEDQKINNSWLFKSSPCWGFDDPGYSGSYEESSESQAWWINKAGSFSGQICRTVSRSNILATLVADSDVVAKFGHSFSTDQYFQFKFKIVPIEYEEYVFACHLQRPNQFVVGQIDNQTVMYRALMSSMRKSQNFVYATKREATPPVQLNSPDNVQLWYQKDTDKYQEKVFLTVELTNPMKPCVETTLSLEMFCDIVKEHLRETLYPALELYYAFDIVHAMKGNCGIVVHVSGSSVGVYEIFNIIMETIKTLSKDLGSYLTPAMFRKSRIRIKMKYENLRTLRSHELASLGLVSVLESCTWGLDDRLEALEELDLVSVSQLMSKVFRSCHLVSFLHGDAEISDYQKVISSIQSTVDEFSPKLDNTKTLELPVNCNYRIHGHSPDETNALVSFTQLGRRENVYERSMARFAAYILSTLFAAKLRTQYQLGYVVFVGLRTLKETVGIHFTIMSGDFTPLDLDAKIEEILKEWFVEFQRAGARFETEKQNFLQSYLRPSQESSSLTFGAIGTSLGDGALIKEHQNFWDQIYNQSFRFSSSGHDDIDRSVIDRLEFADFAKYLDKKMLSEDRSKLSIMLATKLDAREAERKLRPMRLQMFLTAAGLPVKGDKIKQIVDEAGDSQTQLVRLLFKHYQGEGSSIRLISTAIAKIAKDLFARSKKIEVSTVASTEIINLDSWKHQLQEV</sequence>
<evidence type="ECO:0000256" key="1">
    <source>
        <dbReference type="ARBA" id="ARBA00007261"/>
    </source>
</evidence>
<keyword evidence="2" id="KW-0645">Protease</keyword>
<comment type="caution">
    <text evidence="10">The sequence shown here is derived from an EMBL/GenBank/DDBJ whole genome shotgun (WGS) entry which is preliminary data.</text>
</comment>
<organism evidence="10 11">
    <name type="scientific">Ogataea philodendri</name>
    <dbReference type="NCBI Taxonomy" id="1378263"/>
    <lineage>
        <taxon>Eukaryota</taxon>
        <taxon>Fungi</taxon>
        <taxon>Dikarya</taxon>
        <taxon>Ascomycota</taxon>
        <taxon>Saccharomycotina</taxon>
        <taxon>Pichiomycetes</taxon>
        <taxon>Pichiales</taxon>
        <taxon>Pichiaceae</taxon>
        <taxon>Ogataea</taxon>
    </lineage>
</organism>
<dbReference type="RefSeq" id="XP_046064040.1">
    <property type="nucleotide sequence ID" value="XM_046201859.1"/>
</dbReference>
<feature type="domain" description="Peptidase M16 N-terminal" evidence="7">
    <location>
        <begin position="26"/>
        <end position="149"/>
    </location>
</feature>
<accession>A0A9P8PFI6</accession>
<evidence type="ECO:0000256" key="5">
    <source>
        <dbReference type="ARBA" id="ARBA00022833"/>
    </source>
</evidence>
<dbReference type="EMBL" id="JAEUBE010000087">
    <property type="protein sequence ID" value="KAH3670615.1"/>
    <property type="molecule type" value="Genomic_DNA"/>
</dbReference>
<dbReference type="GO" id="GO:0005739">
    <property type="term" value="C:mitochondrion"/>
    <property type="evidence" value="ECO:0007669"/>
    <property type="project" value="TreeGrafter"/>
</dbReference>
<dbReference type="Pfam" id="PF16187">
    <property type="entry name" value="Peptidase_M16_M"/>
    <property type="match status" value="1"/>
</dbReference>
<dbReference type="Proteomes" id="UP000769157">
    <property type="component" value="Unassembled WGS sequence"/>
</dbReference>
<dbReference type="Pfam" id="PF00675">
    <property type="entry name" value="Peptidase_M16"/>
    <property type="match status" value="1"/>
</dbReference>
<gene>
    <name evidence="10" type="ORF">OGAPHI_001130</name>
</gene>
<evidence type="ECO:0000259" key="8">
    <source>
        <dbReference type="Pfam" id="PF16187"/>
    </source>
</evidence>
<dbReference type="AlphaFoldDB" id="A0A9P8PFI6"/>
<dbReference type="OrthoDB" id="952271at2759"/>
<evidence type="ECO:0000256" key="6">
    <source>
        <dbReference type="ARBA" id="ARBA00023049"/>
    </source>
</evidence>
<feature type="domain" description="Peptidase M16 middle/third" evidence="8">
    <location>
        <begin position="485"/>
        <end position="718"/>
    </location>
</feature>
<dbReference type="PANTHER" id="PTHR43690:SF18">
    <property type="entry name" value="INSULIN-DEGRADING ENZYME-RELATED"/>
    <property type="match status" value="1"/>
</dbReference>
<evidence type="ECO:0000259" key="9">
    <source>
        <dbReference type="Pfam" id="PF22456"/>
    </source>
</evidence>
<evidence type="ECO:0000259" key="7">
    <source>
        <dbReference type="Pfam" id="PF00675"/>
    </source>
</evidence>
<dbReference type="GeneID" id="70233098"/>
<dbReference type="InterPro" id="IPR054734">
    <property type="entry name" value="PqqF-like_C_4"/>
</dbReference>
<keyword evidence="4" id="KW-0378">Hydrolase</keyword>
<keyword evidence="6" id="KW-0482">Metalloprotease</keyword>
<evidence type="ECO:0000313" key="10">
    <source>
        <dbReference type="EMBL" id="KAH3670615.1"/>
    </source>
</evidence>
<dbReference type="GO" id="GO:0046872">
    <property type="term" value="F:metal ion binding"/>
    <property type="evidence" value="ECO:0007669"/>
    <property type="project" value="UniProtKB-KW"/>
</dbReference>
<name>A0A9P8PFI6_9ASCO</name>
<comment type="similarity">
    <text evidence="1">Belongs to the peptidase M16 family.</text>
</comment>
<evidence type="ECO:0000256" key="2">
    <source>
        <dbReference type="ARBA" id="ARBA00022670"/>
    </source>
</evidence>
<evidence type="ECO:0000313" key="11">
    <source>
        <dbReference type="Proteomes" id="UP000769157"/>
    </source>
</evidence>
<keyword evidence="11" id="KW-1185">Reference proteome</keyword>
<keyword evidence="5" id="KW-0862">Zinc</keyword>
<dbReference type="GO" id="GO:0051603">
    <property type="term" value="P:proteolysis involved in protein catabolic process"/>
    <property type="evidence" value="ECO:0007669"/>
    <property type="project" value="TreeGrafter"/>
</dbReference>
<dbReference type="PANTHER" id="PTHR43690">
    <property type="entry name" value="NARDILYSIN"/>
    <property type="match status" value="1"/>
</dbReference>
<feature type="domain" description="Coenzyme PQQ synthesis protein F-like C-terminal lobe" evidence="9">
    <location>
        <begin position="820"/>
        <end position="908"/>
    </location>
</feature>
<keyword evidence="3" id="KW-0479">Metal-binding</keyword>
<proteinExistence type="inferred from homology"/>
<dbReference type="GO" id="GO:0004222">
    <property type="term" value="F:metalloendopeptidase activity"/>
    <property type="evidence" value="ECO:0007669"/>
    <property type="project" value="TreeGrafter"/>
</dbReference>
<reference evidence="10" key="2">
    <citation type="submission" date="2021-01" db="EMBL/GenBank/DDBJ databases">
        <authorList>
            <person name="Schikora-Tamarit M.A."/>
        </authorList>
    </citation>
    <scope>NUCLEOTIDE SEQUENCE</scope>
    <source>
        <strain evidence="10">CBS6075</strain>
    </source>
</reference>
<dbReference type="Gene3D" id="3.30.830.10">
    <property type="entry name" value="Metalloenzyme, LuxS/M16 peptidase-like"/>
    <property type="match status" value="4"/>
</dbReference>
<dbReference type="InterPro" id="IPR011765">
    <property type="entry name" value="Pept_M16_N"/>
</dbReference>
<protein>
    <submittedName>
        <fullName evidence="10">Uncharacterized protein</fullName>
    </submittedName>
</protein>
<evidence type="ECO:0000256" key="3">
    <source>
        <dbReference type="ARBA" id="ARBA00022723"/>
    </source>
</evidence>
<dbReference type="SUPFAM" id="SSF63411">
    <property type="entry name" value="LuxS/MPP-like metallohydrolase"/>
    <property type="match status" value="4"/>
</dbReference>
<dbReference type="Pfam" id="PF22456">
    <property type="entry name" value="PqqF-like_C_4"/>
    <property type="match status" value="1"/>
</dbReference>
<dbReference type="GO" id="GO:0005829">
    <property type="term" value="C:cytosol"/>
    <property type="evidence" value="ECO:0007669"/>
    <property type="project" value="TreeGrafter"/>
</dbReference>
<reference evidence="10" key="1">
    <citation type="journal article" date="2021" name="Open Biol.">
        <title>Shared evolutionary footprints suggest mitochondrial oxidative damage underlies multiple complex I losses in fungi.</title>
        <authorList>
            <person name="Schikora-Tamarit M.A."/>
            <person name="Marcet-Houben M."/>
            <person name="Nosek J."/>
            <person name="Gabaldon T."/>
        </authorList>
    </citation>
    <scope>NUCLEOTIDE SEQUENCE</scope>
    <source>
        <strain evidence="10">CBS6075</strain>
    </source>
</reference>
<dbReference type="InterPro" id="IPR050626">
    <property type="entry name" value="Peptidase_M16"/>
</dbReference>